<dbReference type="Proteomes" id="UP000481621">
    <property type="component" value="Unassembled WGS sequence"/>
</dbReference>
<keyword evidence="1" id="KW-0472">Membrane</keyword>
<evidence type="ECO:0000256" key="1">
    <source>
        <dbReference type="SAM" id="Phobius"/>
    </source>
</evidence>
<evidence type="ECO:0008006" key="4">
    <source>
        <dbReference type="Google" id="ProtNLM"/>
    </source>
</evidence>
<sequence>MNLTLKSNISIVPINIQKDKKHYIVEDKNSGEFYEMPEICIEAIHLMNDGMALGEIEEFLKGKYPNEEVDLLDFAKQLMELQLIAEIDGVKIDIHEKGKEEQGFQWVSPKLGKFFFNQVSLVVYSIFFVGIILMFILEPSLFPHYKDLFIFHLLALNIPGWLILSFILVMIHEFGHILAVRSFNLPTKLGIGHRLFLVVLETDMSSVWKLPSKDRNVLFLAGLCFDTTILFFVLLAQLIFSDGPFIFLGFLKLAALDIFIRMIYQCCFYMKTDIYYVIENLTGCYNLMENAEQVIRNKLSFFKSVRQNEVVFDEEKRTVHVYALFYFVGVGLTLTLFFGYFIPQVVTALTTIDHCFSYGPSSYHFWNAVFSTLQLLIGLLLLLYSLRKKYILKRL</sequence>
<evidence type="ECO:0000313" key="3">
    <source>
        <dbReference type="Proteomes" id="UP000481621"/>
    </source>
</evidence>
<reference evidence="2" key="1">
    <citation type="submission" date="2020-02" db="EMBL/GenBank/DDBJ databases">
        <title>Bacillus sedimentmangrovi sp. nov., isolated from sediment of the mangrove ecosystem.</title>
        <authorList>
            <person name="Liu G."/>
        </authorList>
    </citation>
    <scope>NUCLEOTIDE SEQUENCE [LARGE SCALE GENOMIC DNA]</scope>
    <source>
        <strain evidence="2">SgZ-7</strain>
    </source>
</reference>
<keyword evidence="3" id="KW-1185">Reference proteome</keyword>
<organism evidence="2 3">
    <name type="scientific">Neobacillus thermocopriae</name>
    <dbReference type="NCBI Taxonomy" id="1215031"/>
    <lineage>
        <taxon>Bacteria</taxon>
        <taxon>Bacillati</taxon>
        <taxon>Bacillota</taxon>
        <taxon>Bacilli</taxon>
        <taxon>Bacillales</taxon>
        <taxon>Bacillaceae</taxon>
        <taxon>Neobacillus</taxon>
    </lineage>
</organism>
<feature type="transmembrane region" description="Helical" evidence="1">
    <location>
        <begin position="217"/>
        <end position="239"/>
    </location>
</feature>
<keyword evidence="1" id="KW-1133">Transmembrane helix</keyword>
<gene>
    <name evidence="2" type="ORF">G4Z05_06600</name>
</gene>
<dbReference type="AlphaFoldDB" id="A0A6B3TQ93"/>
<feature type="transmembrane region" description="Helical" evidence="1">
    <location>
        <begin position="245"/>
        <end position="264"/>
    </location>
</feature>
<feature type="transmembrane region" description="Helical" evidence="1">
    <location>
        <begin position="149"/>
        <end position="171"/>
    </location>
</feature>
<feature type="transmembrane region" description="Helical" evidence="1">
    <location>
        <begin position="114"/>
        <end position="137"/>
    </location>
</feature>
<feature type="transmembrane region" description="Helical" evidence="1">
    <location>
        <begin position="321"/>
        <end position="343"/>
    </location>
</feature>
<comment type="caution">
    <text evidence="2">The sequence shown here is derived from an EMBL/GenBank/DDBJ whole genome shotgun (WGS) entry which is preliminary data.</text>
</comment>
<name>A0A6B3TQ93_9BACI</name>
<protein>
    <recommendedName>
        <fullName evidence="4">Peptidase</fullName>
    </recommendedName>
</protein>
<dbReference type="RefSeq" id="WP_163251087.1">
    <property type="nucleotide sequence ID" value="NZ_JAAIUV010000007.1"/>
</dbReference>
<feature type="transmembrane region" description="Helical" evidence="1">
    <location>
        <begin position="363"/>
        <end position="386"/>
    </location>
</feature>
<dbReference type="EMBL" id="JAAIUV010000007">
    <property type="protein sequence ID" value="NEX78566.1"/>
    <property type="molecule type" value="Genomic_DNA"/>
</dbReference>
<proteinExistence type="predicted"/>
<keyword evidence="1" id="KW-0812">Transmembrane</keyword>
<accession>A0A6B3TQ93</accession>
<evidence type="ECO:0000313" key="2">
    <source>
        <dbReference type="EMBL" id="NEX78566.1"/>
    </source>
</evidence>